<accession>A0A165GLD8</accession>
<name>A0A165GLD8_EXIGL</name>
<proteinExistence type="predicted"/>
<feature type="transmembrane region" description="Helical" evidence="1">
    <location>
        <begin position="48"/>
        <end position="68"/>
    </location>
</feature>
<feature type="non-terminal residue" evidence="3">
    <location>
        <position position="1"/>
    </location>
</feature>
<feature type="domain" description="DUF6533" evidence="2">
    <location>
        <begin position="53"/>
        <end position="96"/>
    </location>
</feature>
<keyword evidence="4" id="KW-1185">Reference proteome</keyword>
<feature type="transmembrane region" description="Helical" evidence="1">
    <location>
        <begin position="249"/>
        <end position="271"/>
    </location>
</feature>
<feature type="transmembrane region" description="Helical" evidence="1">
    <location>
        <begin position="153"/>
        <end position="175"/>
    </location>
</feature>
<dbReference type="Pfam" id="PF20151">
    <property type="entry name" value="DUF6533"/>
    <property type="match status" value="1"/>
</dbReference>
<evidence type="ECO:0000313" key="3">
    <source>
        <dbReference type="EMBL" id="KZV90695.1"/>
    </source>
</evidence>
<evidence type="ECO:0000259" key="2">
    <source>
        <dbReference type="Pfam" id="PF20151"/>
    </source>
</evidence>
<feature type="transmembrane region" description="Helical" evidence="1">
    <location>
        <begin position="80"/>
        <end position="100"/>
    </location>
</feature>
<keyword evidence="1" id="KW-1133">Transmembrane helix</keyword>
<feature type="transmembrane region" description="Helical" evidence="1">
    <location>
        <begin position="120"/>
        <end position="141"/>
    </location>
</feature>
<gene>
    <name evidence="3" type="ORF">EXIGLDRAFT_720132</name>
</gene>
<reference evidence="3 4" key="1">
    <citation type="journal article" date="2016" name="Mol. Biol. Evol.">
        <title>Comparative Genomics of Early-Diverging Mushroom-Forming Fungi Provides Insights into the Origins of Lignocellulose Decay Capabilities.</title>
        <authorList>
            <person name="Nagy L.G."/>
            <person name="Riley R."/>
            <person name="Tritt A."/>
            <person name="Adam C."/>
            <person name="Daum C."/>
            <person name="Floudas D."/>
            <person name="Sun H."/>
            <person name="Yadav J.S."/>
            <person name="Pangilinan J."/>
            <person name="Larsson K.H."/>
            <person name="Matsuura K."/>
            <person name="Barry K."/>
            <person name="Labutti K."/>
            <person name="Kuo R."/>
            <person name="Ohm R.A."/>
            <person name="Bhattacharya S.S."/>
            <person name="Shirouzu T."/>
            <person name="Yoshinaga Y."/>
            <person name="Martin F.M."/>
            <person name="Grigoriev I.V."/>
            <person name="Hibbett D.S."/>
        </authorList>
    </citation>
    <scope>NUCLEOTIDE SEQUENCE [LARGE SCALE GENOMIC DNA]</scope>
    <source>
        <strain evidence="3 4">HHB12029</strain>
    </source>
</reference>
<evidence type="ECO:0000256" key="1">
    <source>
        <dbReference type="SAM" id="Phobius"/>
    </source>
</evidence>
<protein>
    <recommendedName>
        <fullName evidence="2">DUF6533 domain-containing protein</fullName>
    </recommendedName>
</protein>
<dbReference type="EMBL" id="KV426043">
    <property type="protein sequence ID" value="KZV90695.1"/>
    <property type="molecule type" value="Genomic_DNA"/>
</dbReference>
<organism evidence="3 4">
    <name type="scientific">Exidia glandulosa HHB12029</name>
    <dbReference type="NCBI Taxonomy" id="1314781"/>
    <lineage>
        <taxon>Eukaryota</taxon>
        <taxon>Fungi</taxon>
        <taxon>Dikarya</taxon>
        <taxon>Basidiomycota</taxon>
        <taxon>Agaricomycotina</taxon>
        <taxon>Agaricomycetes</taxon>
        <taxon>Auriculariales</taxon>
        <taxon>Exidiaceae</taxon>
        <taxon>Exidia</taxon>
    </lineage>
</organism>
<keyword evidence="1" id="KW-0472">Membrane</keyword>
<evidence type="ECO:0000313" key="4">
    <source>
        <dbReference type="Proteomes" id="UP000077266"/>
    </source>
</evidence>
<dbReference type="AlphaFoldDB" id="A0A165GLD8"/>
<sequence length="340" mass="38027">VEFTIQGNHHGSRYLASGTQDFSRRREEDPACPLSSTIMENSSLETEISSILVVSALAILFYEYLITFEDERRWVWGRRVGGLQILFYLNRYLPIVWHIVNVVCFNLPERFLTDQVSSAWLLIFVHTGIASQWSVAGLIVTYRVWALYQNSRFVKLGIVLAWVCTNVVMIVFAIVSLSPEEVVAALAPGVNGPRICHGTKRLPLVILPALPTLMFDLVAFGLALWKLAQHSLLLRKLVGKGDEGVNTRVYHAMALDTTMYFIVMLASVSVLTVILESRESLRILWDPMVTVLGSATCSRMVMNLREVAGKSSMITTGGVSHVFELQPIVRVQEDTDRIGA</sequence>
<feature type="transmembrane region" description="Helical" evidence="1">
    <location>
        <begin position="209"/>
        <end position="228"/>
    </location>
</feature>
<dbReference type="InterPro" id="IPR045340">
    <property type="entry name" value="DUF6533"/>
</dbReference>
<keyword evidence="1" id="KW-0812">Transmembrane</keyword>
<dbReference type="Proteomes" id="UP000077266">
    <property type="component" value="Unassembled WGS sequence"/>
</dbReference>
<dbReference type="InParanoid" id="A0A165GLD8"/>